<dbReference type="AlphaFoldDB" id="A0ABC8J3B1"/>
<evidence type="ECO:0000313" key="5">
    <source>
        <dbReference type="EMBL" id="CAH8302440.1"/>
    </source>
</evidence>
<keyword evidence="1" id="KW-0479">Metal-binding</keyword>
<dbReference type="InterPro" id="IPR004146">
    <property type="entry name" value="DC1"/>
</dbReference>
<dbReference type="InterPro" id="IPR053192">
    <property type="entry name" value="Vacuole_Formation_Reg"/>
</dbReference>
<evidence type="ECO:0000256" key="1">
    <source>
        <dbReference type="ARBA" id="ARBA00022723"/>
    </source>
</evidence>
<dbReference type="Pfam" id="PF03107">
    <property type="entry name" value="C1_2"/>
    <property type="match status" value="2"/>
</dbReference>
<sequence length="204" mass="23506">MEKLNKIYSLYPTRGLKCDGCNLGEDYYSDGYRCIRYGLFFHKECAKSDQDVCNLYHPQHTLKIKAISIIEDANGECKLCRGNLPKMYYYCSICDFAIDLVCARKVVVLTIDIPSTHEHRLSLVPKMNIFSCHICKLFDDQFPYACDICGLSFHKDCAESTPELNYSCHPKHSLKRLTRVPSYTNGKCCLCKIKLHIVFYHCSI</sequence>
<evidence type="ECO:0000259" key="4">
    <source>
        <dbReference type="PROSITE" id="PS50081"/>
    </source>
</evidence>
<protein>
    <recommendedName>
        <fullName evidence="4">Phorbol-ester/DAG-type domain-containing protein</fullName>
    </recommendedName>
</protein>
<dbReference type="SUPFAM" id="SSF57889">
    <property type="entry name" value="Cysteine-rich domain"/>
    <property type="match status" value="2"/>
</dbReference>
<dbReference type="PANTHER" id="PTHR32410:SF179">
    <property type="entry name" value="CYSTEINE_HISTIDINE-RICH C1 DOMAIN FAMILY PROTEIN"/>
    <property type="match status" value="1"/>
</dbReference>
<dbReference type="Proteomes" id="UP001642260">
    <property type="component" value="Unassembled WGS sequence"/>
</dbReference>
<feature type="domain" description="Phorbol-ester/DAG-type" evidence="4">
    <location>
        <begin position="118"/>
        <end position="168"/>
    </location>
</feature>
<dbReference type="GO" id="GO:0046872">
    <property type="term" value="F:metal ion binding"/>
    <property type="evidence" value="ECO:0007669"/>
    <property type="project" value="UniProtKB-KW"/>
</dbReference>
<evidence type="ECO:0000313" key="6">
    <source>
        <dbReference type="Proteomes" id="UP001642260"/>
    </source>
</evidence>
<name>A0ABC8J3B1_ERUVS</name>
<keyword evidence="3" id="KW-0862">Zinc</keyword>
<keyword evidence="6" id="KW-1185">Reference proteome</keyword>
<dbReference type="PROSITE" id="PS50081">
    <property type="entry name" value="ZF_DAG_PE_2"/>
    <property type="match status" value="1"/>
</dbReference>
<keyword evidence="2" id="KW-0677">Repeat</keyword>
<dbReference type="PANTHER" id="PTHR32410">
    <property type="entry name" value="CYSTEINE/HISTIDINE-RICH C1 DOMAIN FAMILY PROTEIN"/>
    <property type="match status" value="1"/>
</dbReference>
<accession>A0ABC8J3B1</accession>
<reference evidence="5 6" key="1">
    <citation type="submission" date="2022-03" db="EMBL/GenBank/DDBJ databases">
        <authorList>
            <person name="Macdonald S."/>
            <person name="Ahmed S."/>
            <person name="Newling K."/>
        </authorList>
    </citation>
    <scope>NUCLEOTIDE SEQUENCE [LARGE SCALE GENOMIC DNA]</scope>
</reference>
<evidence type="ECO:0000256" key="3">
    <source>
        <dbReference type="ARBA" id="ARBA00022833"/>
    </source>
</evidence>
<dbReference type="EMBL" id="CAKOAT010056711">
    <property type="protein sequence ID" value="CAH8302440.1"/>
    <property type="molecule type" value="Genomic_DNA"/>
</dbReference>
<organism evidence="5 6">
    <name type="scientific">Eruca vesicaria subsp. sativa</name>
    <name type="common">Garden rocket</name>
    <name type="synonym">Eruca sativa</name>
    <dbReference type="NCBI Taxonomy" id="29727"/>
    <lineage>
        <taxon>Eukaryota</taxon>
        <taxon>Viridiplantae</taxon>
        <taxon>Streptophyta</taxon>
        <taxon>Embryophyta</taxon>
        <taxon>Tracheophyta</taxon>
        <taxon>Spermatophyta</taxon>
        <taxon>Magnoliopsida</taxon>
        <taxon>eudicotyledons</taxon>
        <taxon>Gunneridae</taxon>
        <taxon>Pentapetalae</taxon>
        <taxon>rosids</taxon>
        <taxon>malvids</taxon>
        <taxon>Brassicales</taxon>
        <taxon>Brassicaceae</taxon>
        <taxon>Brassiceae</taxon>
        <taxon>Eruca</taxon>
    </lineage>
</organism>
<gene>
    <name evidence="5" type="ORF">ERUC_LOCUS3197</name>
</gene>
<evidence type="ECO:0000256" key="2">
    <source>
        <dbReference type="ARBA" id="ARBA00022737"/>
    </source>
</evidence>
<proteinExistence type="predicted"/>
<dbReference type="InterPro" id="IPR046349">
    <property type="entry name" value="C1-like_sf"/>
</dbReference>
<dbReference type="InterPro" id="IPR002219">
    <property type="entry name" value="PKC_DAG/PE"/>
</dbReference>
<comment type="caution">
    <text evidence="5">The sequence shown here is derived from an EMBL/GenBank/DDBJ whole genome shotgun (WGS) entry which is preliminary data.</text>
</comment>